<dbReference type="GO" id="GO:0012505">
    <property type="term" value="C:endomembrane system"/>
    <property type="evidence" value="ECO:0007669"/>
    <property type="project" value="UniProtKB-SubCell"/>
</dbReference>
<keyword evidence="7" id="KW-0067">ATP-binding</keyword>
<feature type="domain" description="ABC transporter" evidence="13">
    <location>
        <begin position="1174"/>
        <end position="1408"/>
    </location>
</feature>
<dbReference type="InParanoid" id="E9H6H0"/>
<dbReference type="STRING" id="6669.E9H6H0"/>
<feature type="compositionally biased region" description="Polar residues" evidence="11">
    <location>
        <begin position="749"/>
        <end position="768"/>
    </location>
</feature>
<evidence type="ECO:0000256" key="10">
    <source>
        <dbReference type="ARBA" id="ARBA00023180"/>
    </source>
</evidence>
<dbReference type="Pfam" id="PF00005">
    <property type="entry name" value="ABC_tran"/>
    <property type="match status" value="2"/>
</dbReference>
<feature type="compositionally biased region" description="Polar residues" evidence="11">
    <location>
        <begin position="777"/>
        <end position="790"/>
    </location>
</feature>
<evidence type="ECO:0000313" key="16">
    <source>
        <dbReference type="Proteomes" id="UP000000305"/>
    </source>
</evidence>
<dbReference type="InterPro" id="IPR027417">
    <property type="entry name" value="P-loop_NTPase"/>
</dbReference>
<evidence type="ECO:0000256" key="7">
    <source>
        <dbReference type="ARBA" id="ARBA00022840"/>
    </source>
</evidence>
<dbReference type="PANTHER" id="PTHR24223:SF447">
    <property type="entry name" value="MULTIDRUG RESISTANCE-ASSOCIATED PROTEIN 5"/>
    <property type="match status" value="1"/>
</dbReference>
<reference evidence="15 16" key="1">
    <citation type="journal article" date="2011" name="Science">
        <title>The ecoresponsive genome of Daphnia pulex.</title>
        <authorList>
            <person name="Colbourne J.K."/>
            <person name="Pfrender M.E."/>
            <person name="Gilbert D."/>
            <person name="Thomas W.K."/>
            <person name="Tucker A."/>
            <person name="Oakley T.H."/>
            <person name="Tokishita S."/>
            <person name="Aerts A."/>
            <person name="Arnold G.J."/>
            <person name="Basu M.K."/>
            <person name="Bauer D.J."/>
            <person name="Caceres C.E."/>
            <person name="Carmel L."/>
            <person name="Casola C."/>
            <person name="Choi J.H."/>
            <person name="Detter J.C."/>
            <person name="Dong Q."/>
            <person name="Dusheyko S."/>
            <person name="Eads B.D."/>
            <person name="Frohlich T."/>
            <person name="Geiler-Samerotte K.A."/>
            <person name="Gerlach D."/>
            <person name="Hatcher P."/>
            <person name="Jogdeo S."/>
            <person name="Krijgsveld J."/>
            <person name="Kriventseva E.V."/>
            <person name="Kultz D."/>
            <person name="Laforsch C."/>
            <person name="Lindquist E."/>
            <person name="Lopez J."/>
            <person name="Manak J.R."/>
            <person name="Muller J."/>
            <person name="Pangilinan J."/>
            <person name="Patwardhan R.P."/>
            <person name="Pitluck S."/>
            <person name="Pritham E.J."/>
            <person name="Rechtsteiner A."/>
            <person name="Rho M."/>
            <person name="Rogozin I.B."/>
            <person name="Sakarya O."/>
            <person name="Salamov A."/>
            <person name="Schaack S."/>
            <person name="Shapiro H."/>
            <person name="Shiga Y."/>
            <person name="Skalitzky C."/>
            <person name="Smith Z."/>
            <person name="Souvorov A."/>
            <person name="Sung W."/>
            <person name="Tang Z."/>
            <person name="Tsuchiya D."/>
            <person name="Tu H."/>
            <person name="Vos H."/>
            <person name="Wang M."/>
            <person name="Wolf Y.I."/>
            <person name="Yamagata H."/>
            <person name="Yamada T."/>
            <person name="Ye Y."/>
            <person name="Shaw J.R."/>
            <person name="Andrews J."/>
            <person name="Crease T.J."/>
            <person name="Tang H."/>
            <person name="Lucas S.M."/>
            <person name="Robertson H.M."/>
            <person name="Bork P."/>
            <person name="Koonin E.V."/>
            <person name="Zdobnov E.M."/>
            <person name="Grigoriev I.V."/>
            <person name="Lynch M."/>
            <person name="Boore J.L."/>
        </authorList>
    </citation>
    <scope>NUCLEOTIDE SEQUENCE [LARGE SCALE GENOMIC DNA]</scope>
</reference>
<evidence type="ECO:0000256" key="1">
    <source>
        <dbReference type="ARBA" id="ARBA00004127"/>
    </source>
</evidence>
<keyword evidence="4 12" id="KW-0812">Transmembrane</keyword>
<dbReference type="InterPro" id="IPR003439">
    <property type="entry name" value="ABC_transporter-like_ATP-bd"/>
</dbReference>
<evidence type="ECO:0000259" key="13">
    <source>
        <dbReference type="PROSITE" id="PS50893"/>
    </source>
</evidence>
<dbReference type="FunFam" id="3.40.50.300:FF:001303">
    <property type="entry name" value="ATP binding cassette subfamily C member 11"/>
    <property type="match status" value="1"/>
</dbReference>
<feature type="transmembrane region" description="Helical" evidence="12">
    <location>
        <begin position="307"/>
        <end position="331"/>
    </location>
</feature>
<keyword evidence="5" id="KW-0677">Repeat</keyword>
<feature type="transmembrane region" description="Helical" evidence="12">
    <location>
        <begin position="837"/>
        <end position="861"/>
    </location>
</feature>
<sequence length="1420" mass="158849">MVFSDSPDSDDSFDDVDLAGEIPPDLEEGCRGLDLGTLHQTLPEALWDRHERRAPASKYKPSRDMGRYKASLKNWMPVRKSNKNRDQMPLDQAGFFSYLTFSWVGPYMTKAYRYGLQPEDVPLCSTRDGCDHCAQRMEFMWNEEVLRNGIQKASLRRVAWRFTRTRILTGILLYFLSLVFGFLGPVYLMTQLLRFCQDEEAPWWHGAFWAVGMAVSEMIRILLFGASWGVSYRTGIRLRSAVTTMLFKKVMRLSSLGDKSIGEVINLFANDSQRIYDCCSLGPLLFGGPFVAFIATFYVVYLLGPHALIGMLVFLLYYPVQYGVSLLTGYCRRRTIVITDKRVTLMKELLTCVKLIKMYAWEKPFSKTITDIRKSERFLLEMTAYVQSISVALTPVVPVLSVIVTFLVHISLGYELSPAEAFAVVAVMIARVRPSLNGAREALKTWDEASVVWPRFERVLGLEEMKSSLQKPLDRSVAVAISEATFAWHFAPPSKETKKQKRKRKTQKAGRLETSPLPLQFPPPPILNDIDLIIPKGHLVAVCGAVGAGKSSLLSAILGHMKTSRGRVSVDGSFAYVSQQAWIMNSSLRDNILFGEAFDPKKYYDVISACALSQDLDVLPAGDDTEIGERGINLSGGQRQRVSMARALYADRDIYLLDDPLSAVDGHVGKHIFEQCIRGALKGKTVVFVTHQLQYLSQCDEVIFMDDGRVLDQGRHVDLMSRNGPYSTLIHTFLSQEENQQTEEEGIENSRSISGGSNGVSPVQSLPTSPAKGLNLPNPSTGTNESTQSKKAAKEIIIPDLQVPVAVSGRLTEAEKMEKGSIPWSTFHLYIKSAGGYIISFLVLLTFILNIFSTAFSSWWLAHWLNNGVTNATRMVGNETEYYMSVTTHPDVQFYQSIYGAFILVILLTSLLRSFSFMKTCLRASSAIHDKLFVKIFCCPMRFFDSTPVGRIINIFSRDLDEIDSRIPSSTDTLIQNILIVIMSIVFVVMAVPWFLVALVALTLIFAMYSRVFRRGLRDLTRLEHVSRSPIYSHVDASINGLSTVHAFGKQRHFVSKYVILQDENSSAYFLLSSSHRWLSVRLDFITVCGMGITAGLIVGLRGTIPAASAGLALAYASQLSGIMQYVVRLACETESRFTSVQRMQTYLLTLESEDPAIVKDRRPPEDWPVKGAIKFSNVKMRYRHNLPLVLDGVSFDIEPQAKIGIVGRTGSGKSSLGVALFRLVDLTSGLIKIDGINISEIGLEDLRSKLSIIPQDPVLFIGTIRYNLDPFQKYTDEAIWEAVERTNMKDKIKALPQKLDSLVTENGENFSVGERQLLCMARALLRHSKILLLDEATAAIDTQTDFLVQKTLREAFKNCTILTIAHRLNTVIQCDKILVLNDGKVIEFDKPSVLMAKTDSIFAGMMSVAEVSDDCLLEL</sequence>
<dbReference type="InterPro" id="IPR003593">
    <property type="entry name" value="AAA+_ATPase"/>
</dbReference>
<feature type="transmembrane region" description="Helical" evidence="12">
    <location>
        <begin position="976"/>
        <end position="1009"/>
    </location>
</feature>
<dbReference type="EMBL" id="GL732597">
    <property type="protein sequence ID" value="EFX72656.1"/>
    <property type="molecule type" value="Genomic_DNA"/>
</dbReference>
<dbReference type="Proteomes" id="UP000000305">
    <property type="component" value="Unassembled WGS sequence"/>
</dbReference>
<dbReference type="GO" id="GO:0016020">
    <property type="term" value="C:membrane"/>
    <property type="evidence" value="ECO:0000318"/>
    <property type="project" value="GO_Central"/>
</dbReference>
<evidence type="ECO:0000256" key="12">
    <source>
        <dbReference type="SAM" id="Phobius"/>
    </source>
</evidence>
<dbReference type="InterPro" id="IPR011527">
    <property type="entry name" value="ABC1_TM_dom"/>
</dbReference>
<dbReference type="HOGENOM" id="CLU_000604_27_1_1"/>
<feature type="compositionally biased region" description="Basic residues" evidence="11">
    <location>
        <begin position="498"/>
        <end position="508"/>
    </location>
</feature>
<comment type="similarity">
    <text evidence="2">Belongs to the ABC transporter superfamily. ABCC family. Conjugate transporter (TC 3.A.1.208) subfamily.</text>
</comment>
<evidence type="ECO:0000256" key="3">
    <source>
        <dbReference type="ARBA" id="ARBA00022448"/>
    </source>
</evidence>
<dbReference type="CDD" id="cd03250">
    <property type="entry name" value="ABCC_MRP_domain1"/>
    <property type="match status" value="1"/>
</dbReference>
<dbReference type="GO" id="GO:0055085">
    <property type="term" value="P:transmembrane transport"/>
    <property type="evidence" value="ECO:0000318"/>
    <property type="project" value="GO_Central"/>
</dbReference>
<feature type="region of interest" description="Disordered" evidence="11">
    <location>
        <begin position="737"/>
        <end position="791"/>
    </location>
</feature>
<keyword evidence="10" id="KW-0325">Glycoprotein</keyword>
<feature type="compositionally biased region" description="Acidic residues" evidence="11">
    <location>
        <begin position="7"/>
        <end position="18"/>
    </location>
</feature>
<evidence type="ECO:0000256" key="4">
    <source>
        <dbReference type="ARBA" id="ARBA00022692"/>
    </source>
</evidence>
<organism evidence="15 16">
    <name type="scientific">Daphnia pulex</name>
    <name type="common">Water flea</name>
    <dbReference type="NCBI Taxonomy" id="6669"/>
    <lineage>
        <taxon>Eukaryota</taxon>
        <taxon>Metazoa</taxon>
        <taxon>Ecdysozoa</taxon>
        <taxon>Arthropoda</taxon>
        <taxon>Crustacea</taxon>
        <taxon>Branchiopoda</taxon>
        <taxon>Diplostraca</taxon>
        <taxon>Cladocera</taxon>
        <taxon>Anomopoda</taxon>
        <taxon>Daphniidae</taxon>
        <taxon>Daphnia</taxon>
    </lineage>
</organism>
<dbReference type="PANTHER" id="PTHR24223">
    <property type="entry name" value="ATP-BINDING CASSETTE SUB-FAMILY C"/>
    <property type="match status" value="1"/>
</dbReference>
<evidence type="ECO:0000313" key="15">
    <source>
        <dbReference type="EMBL" id="EFX72656.1"/>
    </source>
</evidence>
<evidence type="ECO:0000256" key="8">
    <source>
        <dbReference type="ARBA" id="ARBA00022989"/>
    </source>
</evidence>
<feature type="domain" description="ABC transmembrane type-1" evidence="14">
    <location>
        <begin position="841"/>
        <end position="1136"/>
    </location>
</feature>
<keyword evidence="3" id="KW-0813">Transport</keyword>
<dbReference type="PROSITE" id="PS00211">
    <property type="entry name" value="ABC_TRANSPORTER_1"/>
    <property type="match status" value="2"/>
</dbReference>
<dbReference type="GO" id="GO:0140359">
    <property type="term" value="F:ABC-type transporter activity"/>
    <property type="evidence" value="ECO:0000318"/>
    <property type="project" value="GO_Central"/>
</dbReference>
<comment type="subcellular location">
    <subcellularLocation>
        <location evidence="1">Endomembrane system</location>
        <topology evidence="1">Multi-pass membrane protein</topology>
    </subcellularLocation>
</comment>
<dbReference type="Gene3D" id="1.20.1560.10">
    <property type="entry name" value="ABC transporter type 1, transmembrane domain"/>
    <property type="match status" value="2"/>
</dbReference>
<gene>
    <name evidence="15" type="ORF">DAPPUDRAFT_347292</name>
</gene>
<dbReference type="PROSITE" id="PS50893">
    <property type="entry name" value="ABC_TRANSPORTER_2"/>
    <property type="match status" value="2"/>
</dbReference>
<keyword evidence="6" id="KW-0547">Nucleotide-binding</keyword>
<dbReference type="SUPFAM" id="SSF52540">
    <property type="entry name" value="P-loop containing nucleoside triphosphate hydrolases"/>
    <property type="match status" value="2"/>
</dbReference>
<feature type="transmembrane region" description="Helical" evidence="12">
    <location>
        <begin position="281"/>
        <end position="301"/>
    </location>
</feature>
<feature type="domain" description="ABC transmembrane type-1" evidence="14">
    <location>
        <begin position="168"/>
        <end position="429"/>
    </location>
</feature>
<dbReference type="InterPro" id="IPR050173">
    <property type="entry name" value="ABC_transporter_C-like"/>
</dbReference>
<evidence type="ECO:0000259" key="14">
    <source>
        <dbReference type="PROSITE" id="PS50929"/>
    </source>
</evidence>
<dbReference type="GO" id="GO:0016887">
    <property type="term" value="F:ATP hydrolysis activity"/>
    <property type="evidence" value="ECO:0007669"/>
    <property type="project" value="InterPro"/>
</dbReference>
<protein>
    <submittedName>
        <fullName evidence="15">ABC protein, subfamily ABCC</fullName>
    </submittedName>
</protein>
<dbReference type="CDD" id="cd03244">
    <property type="entry name" value="ABCC_MRP_domain2"/>
    <property type="match status" value="1"/>
</dbReference>
<proteinExistence type="inferred from homology"/>
<dbReference type="CDD" id="cd18592">
    <property type="entry name" value="ABC_6TM_MRP5_8_9_D1"/>
    <property type="match status" value="1"/>
</dbReference>
<dbReference type="SUPFAM" id="SSF90123">
    <property type="entry name" value="ABC transporter transmembrane region"/>
    <property type="match status" value="2"/>
</dbReference>
<dbReference type="InterPro" id="IPR017871">
    <property type="entry name" value="ABC_transporter-like_CS"/>
</dbReference>
<dbReference type="FunFam" id="1.20.1560.10:FF:000015">
    <property type="entry name" value="multidrug resistance-associated protein 5 isoform X1"/>
    <property type="match status" value="1"/>
</dbReference>
<accession>E9H6H0</accession>
<dbReference type="Pfam" id="PF00664">
    <property type="entry name" value="ABC_membrane"/>
    <property type="match status" value="2"/>
</dbReference>
<keyword evidence="16" id="KW-1185">Reference proteome</keyword>
<dbReference type="GO" id="GO:0005524">
    <property type="term" value="F:ATP binding"/>
    <property type="evidence" value="ECO:0007669"/>
    <property type="project" value="UniProtKB-KW"/>
</dbReference>
<dbReference type="OrthoDB" id="6500128at2759"/>
<dbReference type="SMART" id="SM00382">
    <property type="entry name" value="AAA"/>
    <property type="match status" value="2"/>
</dbReference>
<dbReference type="KEGG" id="dpx:DAPPUDRAFT_347292"/>
<dbReference type="PROSITE" id="PS50929">
    <property type="entry name" value="ABC_TM1F"/>
    <property type="match status" value="2"/>
</dbReference>
<evidence type="ECO:0000256" key="9">
    <source>
        <dbReference type="ARBA" id="ARBA00023136"/>
    </source>
</evidence>
<keyword evidence="9 12" id="KW-0472">Membrane</keyword>
<feature type="transmembrane region" description="Helical" evidence="12">
    <location>
        <begin position="384"/>
        <end position="410"/>
    </location>
</feature>
<dbReference type="FunFam" id="3.40.50.300:FF:000074">
    <property type="entry name" value="Multidrug resistance-associated protein 5 isoform 1"/>
    <property type="match status" value="1"/>
</dbReference>
<dbReference type="CDD" id="cd18599">
    <property type="entry name" value="ABC_6TM_MRP5_8_9_D2"/>
    <property type="match status" value="1"/>
</dbReference>
<dbReference type="eggNOG" id="KOG0054">
    <property type="taxonomic scope" value="Eukaryota"/>
</dbReference>
<name>E9H6H0_DAPPU</name>
<dbReference type="Gene3D" id="3.40.50.300">
    <property type="entry name" value="P-loop containing nucleotide triphosphate hydrolases"/>
    <property type="match status" value="2"/>
</dbReference>
<keyword evidence="8 12" id="KW-1133">Transmembrane helix</keyword>
<feature type="domain" description="ABC transporter" evidence="13">
    <location>
        <begin position="512"/>
        <end position="732"/>
    </location>
</feature>
<evidence type="ECO:0000256" key="11">
    <source>
        <dbReference type="SAM" id="MobiDB-lite"/>
    </source>
</evidence>
<feature type="transmembrane region" description="Helical" evidence="12">
    <location>
        <begin position="208"/>
        <end position="230"/>
    </location>
</feature>
<dbReference type="FunFam" id="1.20.1560.10:FF:000012">
    <property type="entry name" value="ATP binding cassette subfamily C member 5"/>
    <property type="match status" value="1"/>
</dbReference>
<feature type="transmembrane region" description="Helical" evidence="12">
    <location>
        <begin position="894"/>
        <end position="912"/>
    </location>
</feature>
<feature type="region of interest" description="Disordered" evidence="11">
    <location>
        <begin position="493"/>
        <end position="515"/>
    </location>
</feature>
<dbReference type="InterPro" id="IPR036640">
    <property type="entry name" value="ABC1_TM_sf"/>
</dbReference>
<evidence type="ECO:0000256" key="5">
    <source>
        <dbReference type="ARBA" id="ARBA00022737"/>
    </source>
</evidence>
<feature type="transmembrane region" description="Helical" evidence="12">
    <location>
        <begin position="167"/>
        <end position="188"/>
    </location>
</feature>
<evidence type="ECO:0000256" key="6">
    <source>
        <dbReference type="ARBA" id="ARBA00022741"/>
    </source>
</evidence>
<evidence type="ECO:0000256" key="2">
    <source>
        <dbReference type="ARBA" id="ARBA00009726"/>
    </source>
</evidence>
<feature type="region of interest" description="Disordered" evidence="11">
    <location>
        <begin position="1"/>
        <end position="25"/>
    </location>
</feature>